<proteinExistence type="predicted"/>
<keyword evidence="1" id="KW-0472">Membrane</keyword>
<evidence type="ECO:0000256" key="1">
    <source>
        <dbReference type="SAM" id="Phobius"/>
    </source>
</evidence>
<evidence type="ECO:0000313" key="3">
    <source>
        <dbReference type="Proteomes" id="UP001526446"/>
    </source>
</evidence>
<feature type="transmembrane region" description="Helical" evidence="1">
    <location>
        <begin position="55"/>
        <end position="78"/>
    </location>
</feature>
<comment type="caution">
    <text evidence="2">The sequence shown here is derived from an EMBL/GenBank/DDBJ whole genome shotgun (WGS) entry which is preliminary data.</text>
</comment>
<protein>
    <submittedName>
        <fullName evidence="2">Uncharacterized protein</fullName>
    </submittedName>
</protein>
<dbReference type="RefSeq" id="WP_166121394.1">
    <property type="nucleotide sequence ID" value="NZ_JAPIUX010000004.1"/>
</dbReference>
<keyword evidence="1" id="KW-0812">Transmembrane</keyword>
<reference evidence="2 3" key="1">
    <citation type="submission" date="2022-11" db="EMBL/GenBank/DDBJ databases">
        <title>Genome sequencing of Acetobacter type strain.</title>
        <authorList>
            <person name="Heo J."/>
            <person name="Lee D."/>
            <person name="Han B.-H."/>
            <person name="Hong S.-B."/>
            <person name="Kwon S.-W."/>
        </authorList>
    </citation>
    <scope>NUCLEOTIDE SEQUENCE [LARGE SCALE GENOMIC DNA]</scope>
    <source>
        <strain evidence="2 3">KACC 21251</strain>
    </source>
</reference>
<name>A0ABT3Q6W6_9PROT</name>
<accession>A0ABT3Q6W6</accession>
<evidence type="ECO:0000313" key="2">
    <source>
        <dbReference type="EMBL" id="MCX2561017.1"/>
    </source>
</evidence>
<organism evidence="2 3">
    <name type="scientific">Acetobacter farinalis</name>
    <dbReference type="NCBI Taxonomy" id="1260984"/>
    <lineage>
        <taxon>Bacteria</taxon>
        <taxon>Pseudomonadati</taxon>
        <taxon>Pseudomonadota</taxon>
        <taxon>Alphaproteobacteria</taxon>
        <taxon>Acetobacterales</taxon>
        <taxon>Acetobacteraceae</taxon>
        <taxon>Acetobacter</taxon>
    </lineage>
</organism>
<feature type="transmembrane region" description="Helical" evidence="1">
    <location>
        <begin position="24"/>
        <end position="49"/>
    </location>
</feature>
<dbReference type="Proteomes" id="UP001526446">
    <property type="component" value="Unassembled WGS sequence"/>
</dbReference>
<gene>
    <name evidence="2" type="ORF">OQ252_06345</name>
</gene>
<sequence>MNNRNKQESAIFRKLVQINAGRSFLANLGGFVCVVIMLGLANVFCHNVLHTDLLFALRLLIVAVALYFFVPPLVLWLWTGRTSDTQ</sequence>
<dbReference type="EMBL" id="JAPIUX010000004">
    <property type="protein sequence ID" value="MCX2561017.1"/>
    <property type="molecule type" value="Genomic_DNA"/>
</dbReference>
<keyword evidence="1" id="KW-1133">Transmembrane helix</keyword>
<keyword evidence="3" id="KW-1185">Reference proteome</keyword>